<dbReference type="GO" id="GO:0005886">
    <property type="term" value="C:plasma membrane"/>
    <property type="evidence" value="ECO:0007669"/>
    <property type="project" value="UniProtKB-SubCell"/>
</dbReference>
<sequence>MSDNGDEHALNEEKMPQNHHMKIPWNRISDDEEVPAMEATVKLKSSLVGRVGIQMLSCGTGAWRVREAMNTVARTLGLICSADIGLTSIHYTCFNYEHSYTQVLALASTGVNTDKLNILEHFVKQFPDKYAKMTIRQIHQKLDAIQVRRGNYPPFIAGCAAAVACAGFTFLLGGGPIEMLCAFFGAGIGNWLRQVMIRHRLTLLASISVSVMVACLVYFFVFLGLRIFFHIPEAHEAGYIGAMLFVIPGFPFITSMLDIFKSDMRSGLERLTSALLITIVATLVGWLVAMLVHFRPENFLPLGLGVVPMLLLRLPASFCGVYGFSMMFNSPQKMAVTAGIIGAFANTLRLELAQLTNLPPAAAAFCGALLAGLLASLINRYNGYPRISLTVPSIVIMVPGLYIYRAVYNIGLNNIGVGALWLTKAILIIMFLPLGLFVARVLMDKDWRHNG</sequence>
<feature type="domain" description="Threonine/serine exporter-like N-terminal" evidence="8">
    <location>
        <begin position="47"/>
        <end position="290"/>
    </location>
</feature>
<evidence type="ECO:0000256" key="1">
    <source>
        <dbReference type="ARBA" id="ARBA00004651"/>
    </source>
</evidence>
<evidence type="ECO:0000256" key="7">
    <source>
        <dbReference type="SAM" id="Phobius"/>
    </source>
</evidence>
<comment type="caution">
    <text evidence="10">The sequence shown here is derived from an EMBL/GenBank/DDBJ whole genome shotgun (WGS) entry which is preliminary data.</text>
</comment>
<evidence type="ECO:0000256" key="2">
    <source>
        <dbReference type="ARBA" id="ARBA00022475"/>
    </source>
</evidence>
<evidence type="ECO:0000313" key="10">
    <source>
        <dbReference type="EMBL" id="KRM77136.1"/>
    </source>
</evidence>
<dbReference type="GO" id="GO:0015744">
    <property type="term" value="P:succinate transport"/>
    <property type="evidence" value="ECO:0007669"/>
    <property type="project" value="TreeGrafter"/>
</dbReference>
<keyword evidence="2" id="KW-1003">Cell membrane</keyword>
<keyword evidence="4 7" id="KW-1133">Transmembrane helix</keyword>
<evidence type="ECO:0000259" key="9">
    <source>
        <dbReference type="Pfam" id="PF12821"/>
    </source>
</evidence>
<feature type="transmembrane region" description="Helical" evidence="7">
    <location>
        <begin position="389"/>
        <end position="407"/>
    </location>
</feature>
<keyword evidence="5 7" id="KW-0472">Membrane</keyword>
<proteinExistence type="inferred from homology"/>
<feature type="transmembrane region" description="Helical" evidence="7">
    <location>
        <begin position="300"/>
        <end position="322"/>
    </location>
</feature>
<protein>
    <submittedName>
        <fullName evidence="10">Integral membrane protein</fullName>
    </submittedName>
</protein>
<accession>A0A0R2BE77</accession>
<feature type="domain" description="Threonine/Serine exporter ThrE" evidence="9">
    <location>
        <begin position="316"/>
        <end position="440"/>
    </location>
</feature>
<comment type="similarity">
    <text evidence="6">Belongs to the ThrE exporter (TC 2.A.79) family.</text>
</comment>
<evidence type="ECO:0000313" key="11">
    <source>
        <dbReference type="Proteomes" id="UP000051845"/>
    </source>
</evidence>
<dbReference type="STRING" id="33960.TY91_14085"/>
<dbReference type="GO" id="GO:0022857">
    <property type="term" value="F:transmembrane transporter activity"/>
    <property type="evidence" value="ECO:0007669"/>
    <property type="project" value="InterPro"/>
</dbReference>
<dbReference type="Proteomes" id="UP000051845">
    <property type="component" value="Unassembled WGS sequence"/>
</dbReference>
<dbReference type="AlphaFoldDB" id="A0A0R2BE77"/>
<organism evidence="10 11">
    <name type="scientific">Secundilactobacillus collinoides DSM 20515 = JCM 1123</name>
    <dbReference type="NCBI Taxonomy" id="1423733"/>
    <lineage>
        <taxon>Bacteria</taxon>
        <taxon>Bacillati</taxon>
        <taxon>Bacillota</taxon>
        <taxon>Bacilli</taxon>
        <taxon>Lactobacillales</taxon>
        <taxon>Lactobacillaceae</taxon>
        <taxon>Secundilactobacillus</taxon>
    </lineage>
</organism>
<evidence type="ECO:0000256" key="6">
    <source>
        <dbReference type="ARBA" id="ARBA00034125"/>
    </source>
</evidence>
<feature type="transmembrane region" description="Helical" evidence="7">
    <location>
        <begin position="419"/>
        <end position="442"/>
    </location>
</feature>
<dbReference type="Pfam" id="PF06738">
    <property type="entry name" value="ThrE"/>
    <property type="match status" value="1"/>
</dbReference>
<dbReference type="RefSeq" id="WP_056996133.1">
    <property type="nucleotide sequence ID" value="NZ_AYYR01000013.1"/>
</dbReference>
<evidence type="ECO:0000256" key="5">
    <source>
        <dbReference type="ARBA" id="ARBA00023136"/>
    </source>
</evidence>
<dbReference type="EMBL" id="AYYR01000013">
    <property type="protein sequence ID" value="KRM77136.1"/>
    <property type="molecule type" value="Genomic_DNA"/>
</dbReference>
<gene>
    <name evidence="10" type="ORF">FC82_GL000374</name>
</gene>
<feature type="transmembrane region" description="Helical" evidence="7">
    <location>
        <begin position="161"/>
        <end position="189"/>
    </location>
</feature>
<reference evidence="10 11" key="1">
    <citation type="journal article" date="2015" name="Genome Announc.">
        <title>Expanding the biotechnology potential of lactobacilli through comparative genomics of 213 strains and associated genera.</title>
        <authorList>
            <person name="Sun Z."/>
            <person name="Harris H.M."/>
            <person name="McCann A."/>
            <person name="Guo C."/>
            <person name="Argimon S."/>
            <person name="Zhang W."/>
            <person name="Yang X."/>
            <person name="Jeffery I.B."/>
            <person name="Cooney J.C."/>
            <person name="Kagawa T.F."/>
            <person name="Liu W."/>
            <person name="Song Y."/>
            <person name="Salvetti E."/>
            <person name="Wrobel A."/>
            <person name="Rasinkangas P."/>
            <person name="Parkhill J."/>
            <person name="Rea M.C."/>
            <person name="O'Sullivan O."/>
            <person name="Ritari J."/>
            <person name="Douillard F.P."/>
            <person name="Paul Ross R."/>
            <person name="Yang R."/>
            <person name="Briner A.E."/>
            <person name="Felis G.E."/>
            <person name="de Vos W.M."/>
            <person name="Barrangou R."/>
            <person name="Klaenhammer T.R."/>
            <person name="Caufield P.W."/>
            <person name="Cui Y."/>
            <person name="Zhang H."/>
            <person name="O'Toole P.W."/>
        </authorList>
    </citation>
    <scope>NUCLEOTIDE SEQUENCE [LARGE SCALE GENOMIC DNA]</scope>
    <source>
        <strain evidence="10 11">DSM 20515</strain>
    </source>
</reference>
<evidence type="ECO:0000259" key="8">
    <source>
        <dbReference type="Pfam" id="PF06738"/>
    </source>
</evidence>
<dbReference type="InterPro" id="IPR024528">
    <property type="entry name" value="ThrE_2"/>
</dbReference>
<dbReference type="PANTHER" id="PTHR34390">
    <property type="entry name" value="UPF0442 PROTEIN YJJB-RELATED"/>
    <property type="match status" value="1"/>
</dbReference>
<evidence type="ECO:0000256" key="4">
    <source>
        <dbReference type="ARBA" id="ARBA00022989"/>
    </source>
</evidence>
<dbReference type="InterPro" id="IPR050539">
    <property type="entry name" value="ThrE_Dicarb/AminoAcid_Exp"/>
</dbReference>
<comment type="subcellular location">
    <subcellularLocation>
        <location evidence="1">Cell membrane</location>
        <topology evidence="1">Multi-pass membrane protein</topology>
    </subcellularLocation>
</comment>
<feature type="transmembrane region" description="Helical" evidence="7">
    <location>
        <begin position="237"/>
        <end position="260"/>
    </location>
</feature>
<dbReference type="PANTHER" id="PTHR34390:SF2">
    <property type="entry name" value="SUCCINATE TRANSPORTER SUBUNIT YJJP-RELATED"/>
    <property type="match status" value="1"/>
</dbReference>
<evidence type="ECO:0000256" key="3">
    <source>
        <dbReference type="ARBA" id="ARBA00022692"/>
    </source>
</evidence>
<feature type="transmembrane region" description="Helical" evidence="7">
    <location>
        <begin position="358"/>
        <end position="377"/>
    </location>
</feature>
<dbReference type="Pfam" id="PF12821">
    <property type="entry name" value="ThrE_2"/>
    <property type="match status" value="1"/>
</dbReference>
<feature type="transmembrane region" description="Helical" evidence="7">
    <location>
        <begin position="201"/>
        <end position="225"/>
    </location>
</feature>
<keyword evidence="3 7" id="KW-0812">Transmembrane</keyword>
<name>A0A0R2BE77_SECCO</name>
<dbReference type="PATRIC" id="fig|1423733.4.peg.395"/>
<feature type="transmembrane region" description="Helical" evidence="7">
    <location>
        <begin position="272"/>
        <end position="294"/>
    </location>
</feature>
<dbReference type="InterPro" id="IPR010619">
    <property type="entry name" value="ThrE-like_N"/>
</dbReference>